<dbReference type="Pfam" id="PF01909">
    <property type="entry name" value="NTP_transf_2"/>
    <property type="match status" value="1"/>
</dbReference>
<gene>
    <name evidence="2" type="ORF">ACFQ4G_14545</name>
</gene>
<evidence type="ECO:0000259" key="1">
    <source>
        <dbReference type="Pfam" id="PF01909"/>
    </source>
</evidence>
<comment type="caution">
    <text evidence="2">The sequence shown here is derived from an EMBL/GenBank/DDBJ whole genome shotgun (WGS) entry which is preliminary data.</text>
</comment>
<dbReference type="Proteomes" id="UP001597176">
    <property type="component" value="Unassembled WGS sequence"/>
</dbReference>
<evidence type="ECO:0000313" key="3">
    <source>
        <dbReference type="Proteomes" id="UP001597176"/>
    </source>
</evidence>
<organism evidence="2 3">
    <name type="scientific">Methylobacterium marchantiae</name>
    <dbReference type="NCBI Taxonomy" id="600331"/>
    <lineage>
        <taxon>Bacteria</taxon>
        <taxon>Pseudomonadati</taxon>
        <taxon>Pseudomonadota</taxon>
        <taxon>Alphaproteobacteria</taxon>
        <taxon>Hyphomicrobiales</taxon>
        <taxon>Methylobacteriaceae</taxon>
        <taxon>Methylobacterium</taxon>
    </lineage>
</organism>
<feature type="domain" description="Polymerase nucleotidyl transferase" evidence="1">
    <location>
        <begin position="23"/>
        <end position="63"/>
    </location>
</feature>
<protein>
    <submittedName>
        <fullName evidence="2">Nucleotidyltransferase domain-containing protein</fullName>
    </submittedName>
</protein>
<dbReference type="SUPFAM" id="SSF81301">
    <property type="entry name" value="Nucleotidyltransferase"/>
    <property type="match status" value="1"/>
</dbReference>
<name>A0ABW3X0R1_9HYPH</name>
<dbReference type="InterPro" id="IPR002934">
    <property type="entry name" value="Polymerase_NTP_transf_dom"/>
</dbReference>
<reference evidence="3" key="1">
    <citation type="journal article" date="2019" name="Int. J. Syst. Evol. Microbiol.">
        <title>The Global Catalogue of Microorganisms (GCM) 10K type strain sequencing project: providing services to taxonomists for standard genome sequencing and annotation.</title>
        <authorList>
            <consortium name="The Broad Institute Genomics Platform"/>
            <consortium name="The Broad Institute Genome Sequencing Center for Infectious Disease"/>
            <person name="Wu L."/>
            <person name="Ma J."/>
        </authorList>
    </citation>
    <scope>NUCLEOTIDE SEQUENCE [LARGE SCALE GENOMIC DNA]</scope>
    <source>
        <strain evidence="3">CCUG 56108</strain>
    </source>
</reference>
<keyword evidence="3" id="KW-1185">Reference proteome</keyword>
<sequence length="124" mass="13531">MTTLRPGTPPPIDADTDRAARLFLGRLEDRYIVQESLLFGSRARQTHGDGSDADIAVVLKGSRGDRKGAARDMAGIAFDVMLETGILIEALPLWEDELRRTETFANPALLDAIRRDAISLGTLP</sequence>
<proteinExistence type="predicted"/>
<dbReference type="RefSeq" id="WP_238204426.1">
    <property type="nucleotide sequence ID" value="NZ_JBHTND010000019.1"/>
</dbReference>
<dbReference type="Gene3D" id="3.30.460.10">
    <property type="entry name" value="Beta Polymerase, domain 2"/>
    <property type="match status" value="1"/>
</dbReference>
<dbReference type="EMBL" id="JBHTND010000019">
    <property type="protein sequence ID" value="MFD1302790.1"/>
    <property type="molecule type" value="Genomic_DNA"/>
</dbReference>
<accession>A0ABW3X0R1</accession>
<dbReference type="InterPro" id="IPR043519">
    <property type="entry name" value="NT_sf"/>
</dbReference>
<dbReference type="CDD" id="cd05403">
    <property type="entry name" value="NT_KNTase_like"/>
    <property type="match status" value="1"/>
</dbReference>
<evidence type="ECO:0000313" key="2">
    <source>
        <dbReference type="EMBL" id="MFD1302790.1"/>
    </source>
</evidence>